<dbReference type="CDD" id="cd08946">
    <property type="entry name" value="SDR_e"/>
    <property type="match status" value="1"/>
</dbReference>
<dbReference type="EMBL" id="JBHSIS010000009">
    <property type="protein sequence ID" value="MFC4855884.1"/>
    <property type="molecule type" value="Genomic_DNA"/>
</dbReference>
<comment type="caution">
    <text evidence="3">The sequence shown here is derived from an EMBL/GenBank/DDBJ whole genome shotgun (WGS) entry which is preliminary data.</text>
</comment>
<evidence type="ECO:0000256" key="1">
    <source>
        <dbReference type="ARBA" id="ARBA00007637"/>
    </source>
</evidence>
<evidence type="ECO:0000313" key="3">
    <source>
        <dbReference type="EMBL" id="MFC4855884.1"/>
    </source>
</evidence>
<dbReference type="RefSeq" id="WP_378057852.1">
    <property type="nucleotide sequence ID" value="NZ_JBHSIS010000009.1"/>
</dbReference>
<feature type="domain" description="NAD-dependent epimerase/dehydratase" evidence="2">
    <location>
        <begin position="7"/>
        <end position="224"/>
    </location>
</feature>
<accession>A0ABV9S4M6</accession>
<dbReference type="Pfam" id="PF01370">
    <property type="entry name" value="Epimerase"/>
    <property type="match status" value="1"/>
</dbReference>
<dbReference type="Gene3D" id="3.40.50.720">
    <property type="entry name" value="NAD(P)-binding Rossmann-like Domain"/>
    <property type="match status" value="1"/>
</dbReference>
<keyword evidence="4" id="KW-1185">Reference proteome</keyword>
<dbReference type="PANTHER" id="PTHR43000">
    <property type="entry name" value="DTDP-D-GLUCOSE 4,6-DEHYDRATASE-RELATED"/>
    <property type="match status" value="1"/>
</dbReference>
<reference evidence="4" key="1">
    <citation type="journal article" date="2019" name="Int. J. Syst. Evol. Microbiol.">
        <title>The Global Catalogue of Microorganisms (GCM) 10K type strain sequencing project: providing services to taxonomists for standard genome sequencing and annotation.</title>
        <authorList>
            <consortium name="The Broad Institute Genomics Platform"/>
            <consortium name="The Broad Institute Genome Sequencing Center for Infectious Disease"/>
            <person name="Wu L."/>
            <person name="Ma J."/>
        </authorList>
    </citation>
    <scope>NUCLEOTIDE SEQUENCE [LARGE SCALE GENOMIC DNA]</scope>
    <source>
        <strain evidence="4">ZS-22-S1</strain>
    </source>
</reference>
<evidence type="ECO:0000313" key="4">
    <source>
        <dbReference type="Proteomes" id="UP001595859"/>
    </source>
</evidence>
<organism evidence="3 4">
    <name type="scientific">Actinophytocola glycyrrhizae</name>
    <dbReference type="NCBI Taxonomy" id="2044873"/>
    <lineage>
        <taxon>Bacteria</taxon>
        <taxon>Bacillati</taxon>
        <taxon>Actinomycetota</taxon>
        <taxon>Actinomycetes</taxon>
        <taxon>Pseudonocardiales</taxon>
        <taxon>Pseudonocardiaceae</taxon>
    </lineage>
</organism>
<dbReference type="SUPFAM" id="SSF51735">
    <property type="entry name" value="NAD(P)-binding Rossmann-fold domains"/>
    <property type="match status" value="1"/>
</dbReference>
<name>A0ABV9S4M6_9PSEU</name>
<gene>
    <name evidence="3" type="ORF">ACFPCV_20420</name>
</gene>
<sequence length="309" mass="33881">MLNGKKILVTGATGQVARPVAQALAEANEVWCLGRFADREAERQLVADGMRTWRWDMSADRLDGLPDDFTHVLHSAMYRGDGTDFDTAVEVNCVAAGRLMTHCRSAEAFLYVSSGAVYARQSRDHRHRETDPLGAELPWLPTYPVSKIAAEGTVRAFAATLGLPTTIARLNIAYGPHGHGGMPLLLLKRMLGGAEIEVPVDGQNWCNPIHTDDIARQTPLLWQAATVPARVVNWAGDDVVSVQEILTYLADLAGAPARFRESEVTRDTHIFDNTVRVSLAGRCEVDWRTGLRRTLAHHLPELVSAQAST</sequence>
<dbReference type="InterPro" id="IPR036291">
    <property type="entry name" value="NAD(P)-bd_dom_sf"/>
</dbReference>
<dbReference type="Proteomes" id="UP001595859">
    <property type="component" value="Unassembled WGS sequence"/>
</dbReference>
<comment type="similarity">
    <text evidence="1">Belongs to the NAD(P)-dependent epimerase/dehydratase family.</text>
</comment>
<evidence type="ECO:0000259" key="2">
    <source>
        <dbReference type="Pfam" id="PF01370"/>
    </source>
</evidence>
<protein>
    <submittedName>
        <fullName evidence="3">NAD-dependent epimerase/dehydratase family protein</fullName>
    </submittedName>
</protein>
<proteinExistence type="inferred from homology"/>
<dbReference type="InterPro" id="IPR001509">
    <property type="entry name" value="Epimerase_deHydtase"/>
</dbReference>